<name>A0ACB8SAQ7_9AGAM</name>
<organism evidence="1 2">
    <name type="scientific">Auriscalpium vulgare</name>
    <dbReference type="NCBI Taxonomy" id="40419"/>
    <lineage>
        <taxon>Eukaryota</taxon>
        <taxon>Fungi</taxon>
        <taxon>Dikarya</taxon>
        <taxon>Basidiomycota</taxon>
        <taxon>Agaricomycotina</taxon>
        <taxon>Agaricomycetes</taxon>
        <taxon>Russulales</taxon>
        <taxon>Auriscalpiaceae</taxon>
        <taxon>Auriscalpium</taxon>
    </lineage>
</organism>
<comment type="caution">
    <text evidence="1">The sequence shown here is derived from an EMBL/GenBank/DDBJ whole genome shotgun (WGS) entry which is preliminary data.</text>
</comment>
<proteinExistence type="predicted"/>
<protein>
    <submittedName>
        <fullName evidence="1">Kinase-like protein</fullName>
    </submittedName>
</protein>
<evidence type="ECO:0000313" key="1">
    <source>
        <dbReference type="EMBL" id="KAI0053267.1"/>
    </source>
</evidence>
<accession>A0ACB8SAQ7</accession>
<keyword evidence="2" id="KW-1185">Reference proteome</keyword>
<sequence length="770" mass="84959">MALVSNEDILAEMQAAFYDVAVLDIHRGDQLAVRVQWQVLVQVAEARVKVFDHEQLICSLALRIVQKVHGDRNALPLALPAPTVGEAVLDVPTLRQVSLPESVSVSTIRLHSPEVVRAPVPRPCSRAASVKEASPLPAVRLARAPALRRKPVPSSLLVSLTPTPSPSLLRTLCVDDFEPIKILGKGAFGTVYLTTDRHSGKQLALKVMSKSKLDAKLGGGGWKELLTEKDSMVALEGRKGFLPLHASWQDTENCYLATEYCPQGDLQWEITRWRKIPVSHTRFWSAQLIVALEKLHEARIVHRDIKPENILFDRDGNVMFADFGLARNFDAHRDGEASGPAFPPGLDHQGFQFTGACGTPGFMAPEVWQGRPYSFEVDVWSLGITIFYMLSGRMPFAVPDVRDLAAFADATINQPLRFEAWDDVDLMAQDFLQQVLDKDPMERLTLTEMKSHPFFVSINWDQMTAHTAPAPYIPFARNVKPTTCLVIPAGTPYAPGEDPCPAFTYVSPSLLEASSCPEVREESPQPPLFMGSHGLYSTKGRPDSVANVATIAPAKQQATIVAAPRRIVRKAPLVENIPRGAITAVATPAPRRPPLRKAPPSLHLPPHLEPLQKNTAPFADPRPRRPVRKAPPCIAISPREPDTKAPITDIPSSLRKAPPCLDVQHPRLVRKSPPPTIHSPSPRRRVRKAPPCFDAPAPRQPVQKAPPVVNSPPPPRRRRARKAPPPIEDVHLDAVSADTVTTDYPEPLRQTPRFADRVKAWLHGVWPPRA</sequence>
<evidence type="ECO:0000313" key="2">
    <source>
        <dbReference type="Proteomes" id="UP000814033"/>
    </source>
</evidence>
<dbReference type="Proteomes" id="UP000814033">
    <property type="component" value="Unassembled WGS sequence"/>
</dbReference>
<gene>
    <name evidence="1" type="ORF">FA95DRAFT_1601286</name>
</gene>
<reference evidence="1" key="1">
    <citation type="submission" date="2021-02" db="EMBL/GenBank/DDBJ databases">
        <authorList>
            <consortium name="DOE Joint Genome Institute"/>
            <person name="Ahrendt S."/>
            <person name="Looney B.P."/>
            <person name="Miyauchi S."/>
            <person name="Morin E."/>
            <person name="Drula E."/>
            <person name="Courty P.E."/>
            <person name="Chicoki N."/>
            <person name="Fauchery L."/>
            <person name="Kohler A."/>
            <person name="Kuo A."/>
            <person name="Labutti K."/>
            <person name="Pangilinan J."/>
            <person name="Lipzen A."/>
            <person name="Riley R."/>
            <person name="Andreopoulos W."/>
            <person name="He G."/>
            <person name="Johnson J."/>
            <person name="Barry K.W."/>
            <person name="Grigoriev I.V."/>
            <person name="Nagy L."/>
            <person name="Hibbett D."/>
            <person name="Henrissat B."/>
            <person name="Matheny P.B."/>
            <person name="Labbe J."/>
            <person name="Martin F."/>
        </authorList>
    </citation>
    <scope>NUCLEOTIDE SEQUENCE</scope>
    <source>
        <strain evidence="1">FP105234-sp</strain>
    </source>
</reference>
<reference evidence="1" key="2">
    <citation type="journal article" date="2022" name="New Phytol.">
        <title>Evolutionary transition to the ectomycorrhizal habit in the genomes of a hyperdiverse lineage of mushroom-forming fungi.</title>
        <authorList>
            <person name="Looney B."/>
            <person name="Miyauchi S."/>
            <person name="Morin E."/>
            <person name="Drula E."/>
            <person name="Courty P.E."/>
            <person name="Kohler A."/>
            <person name="Kuo A."/>
            <person name="LaButti K."/>
            <person name="Pangilinan J."/>
            <person name="Lipzen A."/>
            <person name="Riley R."/>
            <person name="Andreopoulos W."/>
            <person name="He G."/>
            <person name="Johnson J."/>
            <person name="Nolan M."/>
            <person name="Tritt A."/>
            <person name="Barry K.W."/>
            <person name="Grigoriev I.V."/>
            <person name="Nagy L.G."/>
            <person name="Hibbett D."/>
            <person name="Henrissat B."/>
            <person name="Matheny P.B."/>
            <person name="Labbe J."/>
            <person name="Martin F.M."/>
        </authorList>
    </citation>
    <scope>NUCLEOTIDE SEQUENCE</scope>
    <source>
        <strain evidence="1">FP105234-sp</strain>
    </source>
</reference>
<dbReference type="EMBL" id="MU275841">
    <property type="protein sequence ID" value="KAI0053267.1"/>
    <property type="molecule type" value="Genomic_DNA"/>
</dbReference>